<name>A0A9E8MWS8_9FLAO</name>
<reference evidence="1" key="1">
    <citation type="submission" date="2022-11" db="EMBL/GenBank/DDBJ databases">
        <title>Lacinutrix neustonica HL-RS19T sp. nov., isolated from the surface microlayer sample of brackish Lake Shihwa.</title>
        <authorList>
            <person name="Choi J.Y."/>
            <person name="Hwang C.Y."/>
        </authorList>
    </citation>
    <scope>NUCLEOTIDE SEQUENCE</scope>
    <source>
        <strain evidence="1">HL-RS19</strain>
    </source>
</reference>
<evidence type="ECO:0008006" key="3">
    <source>
        <dbReference type="Google" id="ProtNLM"/>
    </source>
</evidence>
<keyword evidence="2" id="KW-1185">Reference proteome</keyword>
<dbReference type="EMBL" id="CP113088">
    <property type="protein sequence ID" value="WAC03058.1"/>
    <property type="molecule type" value="Genomic_DNA"/>
</dbReference>
<dbReference type="RefSeq" id="WP_267677641.1">
    <property type="nucleotide sequence ID" value="NZ_CP113088.1"/>
</dbReference>
<sequence length="248" mass="29217">MNSKHEIDTYSKLEFGATFFLQESFHYLHTALKYEFASIIFSKELDAIEPSKEDREIIEKTDLPNDAVGLLQSDIPDILTEETRNLMSTCWQKAQLRAETEKHKFGLNHRIDSIEILGHLNNFGFFIETLVNRHLLFLSQTKIIDEFSYARISISKIMERLIYIFKDDLNNNKVHLNEITNLFSLRNKTVHFTPDNAVALKPKISELIQIWTQSVKIIKRLEQKEKFNEESFSERLENHIAEIKNRWT</sequence>
<evidence type="ECO:0000313" key="2">
    <source>
        <dbReference type="Proteomes" id="UP001164705"/>
    </source>
</evidence>
<accession>A0A9E8MWS8</accession>
<organism evidence="1 2">
    <name type="scientific">Lacinutrix neustonica</name>
    <dbReference type="NCBI Taxonomy" id="2980107"/>
    <lineage>
        <taxon>Bacteria</taxon>
        <taxon>Pseudomonadati</taxon>
        <taxon>Bacteroidota</taxon>
        <taxon>Flavobacteriia</taxon>
        <taxon>Flavobacteriales</taxon>
        <taxon>Flavobacteriaceae</taxon>
        <taxon>Lacinutrix</taxon>
    </lineage>
</organism>
<evidence type="ECO:0000313" key="1">
    <source>
        <dbReference type="EMBL" id="WAC03058.1"/>
    </source>
</evidence>
<dbReference type="KEGG" id="lnu:N7U66_05365"/>
<gene>
    <name evidence="1" type="ORF">N7U66_05365</name>
</gene>
<dbReference type="AlphaFoldDB" id="A0A9E8MWS8"/>
<protein>
    <recommendedName>
        <fullName evidence="3">RiboL-PSP-HEPN domain-containing protein</fullName>
    </recommendedName>
</protein>
<proteinExistence type="predicted"/>
<dbReference type="Proteomes" id="UP001164705">
    <property type="component" value="Chromosome"/>
</dbReference>